<dbReference type="PIRSF" id="PIRSF006250">
    <property type="entry name" value="NadC_ModD"/>
    <property type="match status" value="1"/>
</dbReference>
<keyword evidence="6 9" id="KW-0328">Glycosyltransferase</keyword>
<evidence type="ECO:0000256" key="3">
    <source>
        <dbReference type="ARBA" id="ARBA00009400"/>
    </source>
</evidence>
<feature type="domain" description="Quinolinate phosphoribosyl transferase N-terminal" evidence="11">
    <location>
        <begin position="22"/>
        <end position="99"/>
    </location>
</feature>
<evidence type="ECO:0000256" key="6">
    <source>
        <dbReference type="ARBA" id="ARBA00022676"/>
    </source>
</evidence>
<evidence type="ECO:0000256" key="8">
    <source>
        <dbReference type="ARBA" id="ARBA00047445"/>
    </source>
</evidence>
<sequence>MLITEIERFLEEDLGYNDISCTLVPDREIEAVIFTKEDCVLAGLDVARSFFDYLGIHAVTTLSDGDRLAKGTTIFTLSGSSVSILRAERLVLNFLGHLCGIATLTRRCVDIVAPVPGVRIACTRKTTPGLRKYEKLAVIAGGGDPHRFNLSDTVMIKDNHVNMMGVEAALRSARQKASFTQKIEIEVESAEDALRAAALGADIIMLDNMTPSQVAQTTASLREARIAEHIVIEVSGGIGPDDLDAYAKTGVDVISMGSLIHQARWIDVSLEFSD</sequence>
<dbReference type="Proteomes" id="UP001206983">
    <property type="component" value="Unassembled WGS sequence"/>
</dbReference>
<evidence type="ECO:0000256" key="9">
    <source>
        <dbReference type="PIRNR" id="PIRNR006250"/>
    </source>
</evidence>
<dbReference type="InterPro" id="IPR013785">
    <property type="entry name" value="Aldolase_TIM"/>
</dbReference>
<comment type="function">
    <text evidence="1 9">Involved in the catabolism of quinolinic acid (QA).</text>
</comment>
<dbReference type="Gene3D" id="3.90.1170.20">
    <property type="entry name" value="Quinolinate phosphoribosyl transferase, N-terminal domain"/>
    <property type="match status" value="1"/>
</dbReference>
<comment type="catalytic activity">
    <reaction evidence="8 9">
        <text>nicotinate beta-D-ribonucleotide + CO2 + diphosphate = quinolinate + 5-phospho-alpha-D-ribose 1-diphosphate + 2 H(+)</text>
        <dbReference type="Rhea" id="RHEA:12733"/>
        <dbReference type="ChEBI" id="CHEBI:15378"/>
        <dbReference type="ChEBI" id="CHEBI:16526"/>
        <dbReference type="ChEBI" id="CHEBI:29959"/>
        <dbReference type="ChEBI" id="CHEBI:33019"/>
        <dbReference type="ChEBI" id="CHEBI:57502"/>
        <dbReference type="ChEBI" id="CHEBI:58017"/>
        <dbReference type="EC" id="2.4.2.19"/>
    </reaction>
</comment>
<keyword evidence="5 9" id="KW-0662">Pyridine nucleotide biosynthesis</keyword>
<comment type="pathway">
    <text evidence="2 9">Cofactor biosynthesis; NAD(+) biosynthesis; nicotinate D-ribonucleotide from quinolinate: step 1/1.</text>
</comment>
<reference evidence="12 13" key="1">
    <citation type="journal article" date="2011" name="Appl. Environ. Microbiol.">
        <title>Methanogenic archaea isolated from Taiwan's Chelungpu fault.</title>
        <authorList>
            <person name="Wu S.Y."/>
            <person name="Lai M.C."/>
        </authorList>
    </citation>
    <scope>NUCLEOTIDE SEQUENCE [LARGE SCALE GENOMIC DNA]</scope>
    <source>
        <strain evidence="12 13">St545Mb</strain>
    </source>
</reference>
<evidence type="ECO:0000256" key="7">
    <source>
        <dbReference type="ARBA" id="ARBA00022679"/>
    </source>
</evidence>
<dbReference type="InterPro" id="IPR004393">
    <property type="entry name" value="NadC"/>
</dbReference>
<evidence type="ECO:0000256" key="5">
    <source>
        <dbReference type="ARBA" id="ARBA00022642"/>
    </source>
</evidence>
<organism evidence="12 13">
    <name type="scientific">Methanolobus chelungpuianus</name>
    <dbReference type="NCBI Taxonomy" id="502115"/>
    <lineage>
        <taxon>Archaea</taxon>
        <taxon>Methanobacteriati</taxon>
        <taxon>Methanobacteriota</taxon>
        <taxon>Stenosarchaea group</taxon>
        <taxon>Methanomicrobia</taxon>
        <taxon>Methanosarcinales</taxon>
        <taxon>Methanosarcinaceae</taxon>
        <taxon>Methanolobus</taxon>
    </lineage>
</organism>
<dbReference type="PANTHER" id="PTHR32179">
    <property type="entry name" value="NICOTINATE-NUCLEOTIDE PYROPHOSPHORYLASE [CARBOXYLATING]"/>
    <property type="match status" value="1"/>
</dbReference>
<dbReference type="PANTHER" id="PTHR32179:SF3">
    <property type="entry name" value="NICOTINATE-NUCLEOTIDE PYROPHOSPHORYLASE [CARBOXYLATING]"/>
    <property type="match status" value="1"/>
</dbReference>
<dbReference type="InterPro" id="IPR022412">
    <property type="entry name" value="Quinolinate_PRibosylTrfase_N"/>
</dbReference>
<dbReference type="GO" id="GO:0004514">
    <property type="term" value="F:nicotinate-nucleotide diphosphorylase (carboxylating) activity"/>
    <property type="evidence" value="ECO:0007669"/>
    <property type="project" value="UniProtKB-EC"/>
</dbReference>
<dbReference type="InterPro" id="IPR002638">
    <property type="entry name" value="Quinolinate_PRibosylTrfase_C"/>
</dbReference>
<dbReference type="SUPFAM" id="SSF54675">
    <property type="entry name" value="Nicotinate/Quinolinate PRTase N-terminal domain-like"/>
    <property type="match status" value="1"/>
</dbReference>
<dbReference type="RefSeq" id="WP_256622129.1">
    <property type="nucleotide sequence ID" value="NZ_JTEO01000002.1"/>
</dbReference>
<evidence type="ECO:0000313" key="12">
    <source>
        <dbReference type="EMBL" id="MCQ6961938.1"/>
    </source>
</evidence>
<comment type="similarity">
    <text evidence="3 9">Belongs to the NadC/ModD family.</text>
</comment>
<dbReference type="GO" id="GO:0005737">
    <property type="term" value="C:cytoplasm"/>
    <property type="evidence" value="ECO:0007669"/>
    <property type="project" value="TreeGrafter"/>
</dbReference>
<gene>
    <name evidence="12" type="ORF">PV02_01795</name>
</gene>
<keyword evidence="13" id="KW-1185">Reference proteome</keyword>
<evidence type="ECO:0000256" key="4">
    <source>
        <dbReference type="ARBA" id="ARBA00011218"/>
    </source>
</evidence>
<protein>
    <recommendedName>
        <fullName evidence="9">Nicotinate-nucleotide pyrophosphorylase [carboxylating]</fullName>
        <ecNumber evidence="9">2.4.2.19</ecNumber>
    </recommendedName>
    <alternativeName>
        <fullName evidence="9">Quinolinate phosphoribosyltransferase [decarboxylating]</fullName>
    </alternativeName>
</protein>
<dbReference type="CDD" id="cd01572">
    <property type="entry name" value="QPRTase"/>
    <property type="match status" value="1"/>
</dbReference>
<dbReference type="InterPro" id="IPR027277">
    <property type="entry name" value="NadC/ModD"/>
</dbReference>
<comment type="caution">
    <text evidence="12">The sequence shown here is derived from an EMBL/GenBank/DDBJ whole genome shotgun (WGS) entry which is preliminary data.</text>
</comment>
<comment type="subunit">
    <text evidence="4 9">Hexamer formed by 3 homodimers.</text>
</comment>
<dbReference type="EC" id="2.4.2.19" evidence="9"/>
<dbReference type="FunFam" id="3.20.20.70:FF:000030">
    <property type="entry name" value="Nicotinate-nucleotide pyrophosphorylase, carboxylating"/>
    <property type="match status" value="1"/>
</dbReference>
<evidence type="ECO:0000259" key="10">
    <source>
        <dbReference type="Pfam" id="PF01729"/>
    </source>
</evidence>
<evidence type="ECO:0000256" key="2">
    <source>
        <dbReference type="ARBA" id="ARBA00004893"/>
    </source>
</evidence>
<dbReference type="GO" id="GO:0009435">
    <property type="term" value="P:NAD+ biosynthetic process"/>
    <property type="evidence" value="ECO:0007669"/>
    <property type="project" value="InterPro"/>
</dbReference>
<dbReference type="EMBL" id="JTEO01000002">
    <property type="protein sequence ID" value="MCQ6961938.1"/>
    <property type="molecule type" value="Genomic_DNA"/>
</dbReference>
<dbReference type="Pfam" id="PF02749">
    <property type="entry name" value="QRPTase_N"/>
    <property type="match status" value="1"/>
</dbReference>
<dbReference type="InterPro" id="IPR037128">
    <property type="entry name" value="Quinolinate_PRibosylTase_N_sf"/>
</dbReference>
<evidence type="ECO:0000256" key="1">
    <source>
        <dbReference type="ARBA" id="ARBA00003237"/>
    </source>
</evidence>
<evidence type="ECO:0000259" key="11">
    <source>
        <dbReference type="Pfam" id="PF02749"/>
    </source>
</evidence>
<dbReference type="InterPro" id="IPR036068">
    <property type="entry name" value="Nicotinate_pribotase-like_C"/>
</dbReference>
<dbReference type="NCBIfam" id="TIGR00078">
    <property type="entry name" value="nadC"/>
    <property type="match status" value="1"/>
</dbReference>
<dbReference type="Gene3D" id="3.20.20.70">
    <property type="entry name" value="Aldolase class I"/>
    <property type="match status" value="1"/>
</dbReference>
<keyword evidence="7 9" id="KW-0808">Transferase</keyword>
<dbReference type="GO" id="GO:0034213">
    <property type="term" value="P:quinolinate catabolic process"/>
    <property type="evidence" value="ECO:0007669"/>
    <property type="project" value="TreeGrafter"/>
</dbReference>
<dbReference type="SUPFAM" id="SSF51690">
    <property type="entry name" value="Nicotinate/Quinolinate PRTase C-terminal domain-like"/>
    <property type="match status" value="1"/>
</dbReference>
<proteinExistence type="inferred from homology"/>
<feature type="domain" description="Quinolinate phosphoribosyl transferase C-terminal" evidence="10">
    <location>
        <begin position="101"/>
        <end position="271"/>
    </location>
</feature>
<accession>A0AAE3H966</accession>
<dbReference type="Pfam" id="PF01729">
    <property type="entry name" value="QRPTase_C"/>
    <property type="match status" value="1"/>
</dbReference>
<name>A0AAE3H966_9EURY</name>
<dbReference type="FunFam" id="3.90.1170.20:FF:000001">
    <property type="entry name" value="Nicotinate-nucleotide diphosphorylase (Carboxylating)"/>
    <property type="match status" value="1"/>
</dbReference>
<evidence type="ECO:0000313" key="13">
    <source>
        <dbReference type="Proteomes" id="UP001206983"/>
    </source>
</evidence>
<dbReference type="AlphaFoldDB" id="A0AAE3H966"/>